<proteinExistence type="predicted"/>
<evidence type="ECO:0000313" key="1">
    <source>
        <dbReference type="EMBL" id="SQI29964.1"/>
    </source>
</evidence>
<organism evidence="1 2">
    <name type="scientific">Rhodococcus coprophilus</name>
    <dbReference type="NCBI Taxonomy" id="38310"/>
    <lineage>
        <taxon>Bacteria</taxon>
        <taxon>Bacillati</taxon>
        <taxon>Actinomycetota</taxon>
        <taxon>Actinomycetes</taxon>
        <taxon>Mycobacteriales</taxon>
        <taxon>Nocardiaceae</taxon>
        <taxon>Rhodococcus</taxon>
    </lineage>
</organism>
<reference evidence="1 2" key="1">
    <citation type="submission" date="2018-06" db="EMBL/GenBank/DDBJ databases">
        <authorList>
            <consortium name="Pathogen Informatics"/>
            <person name="Doyle S."/>
        </authorList>
    </citation>
    <scope>NUCLEOTIDE SEQUENCE [LARGE SCALE GENOMIC DNA]</scope>
    <source>
        <strain evidence="1 2">NCTC10994</strain>
    </source>
</reference>
<sequence length="258" mass="27865">MTTLTAPAVSGTRLERTLLARPGSAPDTTTRVTWLQGNRLYCDLRQPASMPPVPVPSLGAASIGDLLVLATQDGFAGRLLDRGTHVEWERAVAIHPAGPHPDAGTLGVLDDTTIIEHGVFEDYLEHWHIAATSPRIEEALLEDLDTGAPAVIVRVGEEFAFARGRVAPLGSRPLDEQIRGARTLRAARELMDCEISVGVIENGVWRIADSTLPFRIGALLDPASTGILSTGDIDVVGRAVTRRWRRLDLPEHEPKGMS</sequence>
<dbReference type="STRING" id="1219011.GCA_001895045_02053"/>
<protein>
    <submittedName>
        <fullName evidence="1">Uncharacterized protein</fullName>
    </submittedName>
</protein>
<accession>A0A2X4X0J3</accession>
<dbReference type="EMBL" id="LS483468">
    <property type="protein sequence ID" value="SQI29964.1"/>
    <property type="molecule type" value="Genomic_DNA"/>
</dbReference>
<dbReference type="RefSeq" id="WP_072700037.1">
    <property type="nucleotide sequence ID" value="NZ_JAFBBL010000001.1"/>
</dbReference>
<dbReference type="Proteomes" id="UP000249091">
    <property type="component" value="Chromosome 1"/>
</dbReference>
<gene>
    <name evidence="1" type="ORF">NCTC10994_01343</name>
</gene>
<dbReference type="KEGG" id="rcr:NCTC10994_01343"/>
<name>A0A2X4X0J3_9NOCA</name>
<keyword evidence="2" id="KW-1185">Reference proteome</keyword>
<evidence type="ECO:0000313" key="2">
    <source>
        <dbReference type="Proteomes" id="UP000249091"/>
    </source>
</evidence>
<dbReference type="AlphaFoldDB" id="A0A2X4X0J3"/>